<keyword evidence="11" id="KW-0472">Membrane</keyword>
<evidence type="ECO:0000256" key="4">
    <source>
        <dbReference type="ARBA" id="ARBA00004991"/>
    </source>
</evidence>
<evidence type="ECO:0000256" key="16">
    <source>
        <dbReference type="PIRSR" id="PIRSR602129-50"/>
    </source>
</evidence>
<protein>
    <recommendedName>
        <fullName evidence="14">sphinganine-1-phosphate aldolase</fullName>
        <ecNumber evidence="14">4.1.2.27</ecNumber>
    </recommendedName>
    <alternativeName>
        <fullName evidence="15">Sphingosine-1-phosphate aldolase</fullName>
    </alternativeName>
</protein>
<dbReference type="OrthoDB" id="10254570at2759"/>
<name>A0A226ERZ7_FOLCA</name>
<comment type="cofactor">
    <cofactor evidence="1 16 17">
        <name>pyridoxal 5'-phosphate</name>
        <dbReference type="ChEBI" id="CHEBI:597326"/>
    </cofactor>
</comment>
<keyword evidence="8" id="KW-0746">Sphingolipid metabolism</keyword>
<evidence type="ECO:0000256" key="14">
    <source>
        <dbReference type="ARBA" id="ARBA00038965"/>
    </source>
</evidence>
<dbReference type="EC" id="4.1.2.27" evidence="14"/>
<evidence type="ECO:0000256" key="18">
    <source>
        <dbReference type="SAM" id="MobiDB-lite"/>
    </source>
</evidence>
<evidence type="ECO:0000256" key="7">
    <source>
        <dbReference type="ARBA" id="ARBA00022898"/>
    </source>
</evidence>
<dbReference type="InterPro" id="IPR002129">
    <property type="entry name" value="PyrdxlP-dep_de-COase"/>
</dbReference>
<keyword evidence="12 17" id="KW-0456">Lyase</keyword>
<accession>A0A226ERZ7</accession>
<dbReference type="OMA" id="FKDHQFT"/>
<evidence type="ECO:0000256" key="12">
    <source>
        <dbReference type="ARBA" id="ARBA00023239"/>
    </source>
</evidence>
<comment type="pathway">
    <text evidence="3">Lipid metabolism; sphingolipid metabolism.</text>
</comment>
<dbReference type="GO" id="GO:0005789">
    <property type="term" value="C:endoplasmic reticulum membrane"/>
    <property type="evidence" value="ECO:0007669"/>
    <property type="project" value="UniProtKB-SubCell"/>
</dbReference>
<evidence type="ECO:0000256" key="15">
    <source>
        <dbReference type="ARBA" id="ARBA00042568"/>
    </source>
</evidence>
<dbReference type="Gene3D" id="3.90.1150.10">
    <property type="entry name" value="Aspartate Aminotransferase, domain 1"/>
    <property type="match status" value="1"/>
</dbReference>
<evidence type="ECO:0000256" key="11">
    <source>
        <dbReference type="ARBA" id="ARBA00023136"/>
    </source>
</evidence>
<evidence type="ECO:0000256" key="6">
    <source>
        <dbReference type="ARBA" id="ARBA00022824"/>
    </source>
</evidence>
<keyword evidence="5" id="KW-0812">Transmembrane</keyword>
<dbReference type="GO" id="GO:0030170">
    <property type="term" value="F:pyridoxal phosphate binding"/>
    <property type="evidence" value="ECO:0007669"/>
    <property type="project" value="InterPro"/>
</dbReference>
<evidence type="ECO:0000256" key="2">
    <source>
        <dbReference type="ARBA" id="ARBA00004389"/>
    </source>
</evidence>
<sequence>MADCVSPYSTVASGGTPGFVIAIGDRLVNIKDTINRWLPYEPVILIGGTAIIIHGIHYFASRIPRDGTVAGVKRTFFKAVKTIPFVRRQIAKEISKTKEEIEAGMADLFRGDKQEISFITKIPCDGLDRQDIINMVAEYLELGHYKWDEGAVSGTVYHGGKDLTELNAKVYQMSTWTNPLHPDVFPGVCKMESEIVRISADLFHGDSDTCGTVTSGGTESIILAVKAYRDYAMKERGILHPEILVPVTAHAAFDKAAMLLNIGIKHVPLVESSCTVDINAMRKMITKNTVMLVGSAPAFPHGCIDNMAAIAEMGVKYNIPVHTDACLGGFLLAFMPSAGFSIPDFDFKLRGITSISADTHKYGFAPKGSSVLLFSEKKFKHYQYFVTPDWPGGLYASPTLAGSRPGAIIAGCWATLMYFGMAGYIETTKKIVTTSRWIEQRLRKVPGVYVMGSPQVSVIALASKHFDIYRLQEALTKKGWSMNALQFPSSIHFCLTYCQTEPGVAERFVKDVETTVAEIMKDPNAPSTGQAAIYGTSQTVPDRSIITEITAIYMDALYETDFNSSCPQLANGSQTDNKVKKGSDKRGKGKKGTK</sequence>
<dbReference type="Proteomes" id="UP000198287">
    <property type="component" value="Unassembled WGS sequence"/>
</dbReference>
<dbReference type="FunFam" id="6.10.140.2150:FF:000001">
    <property type="entry name" value="Sphingosine-1-phosphate lyase 1"/>
    <property type="match status" value="1"/>
</dbReference>
<comment type="subcellular location">
    <subcellularLocation>
        <location evidence="2">Endoplasmic reticulum membrane</location>
        <topology evidence="2">Single-pass membrane protein</topology>
    </subcellularLocation>
</comment>
<evidence type="ECO:0000313" key="20">
    <source>
        <dbReference type="Proteomes" id="UP000198287"/>
    </source>
</evidence>
<dbReference type="PANTHER" id="PTHR42735:SF6">
    <property type="entry name" value="SPHINGOSINE-1-PHOSPHATE LYASE 1"/>
    <property type="match status" value="1"/>
</dbReference>
<keyword evidence="20" id="KW-1185">Reference proteome</keyword>
<dbReference type="STRING" id="158441.A0A226ERZ7"/>
<evidence type="ECO:0000256" key="9">
    <source>
        <dbReference type="ARBA" id="ARBA00022989"/>
    </source>
</evidence>
<evidence type="ECO:0000256" key="13">
    <source>
        <dbReference type="ARBA" id="ARBA00038302"/>
    </source>
</evidence>
<evidence type="ECO:0000313" key="19">
    <source>
        <dbReference type="EMBL" id="OXA59561.1"/>
    </source>
</evidence>
<evidence type="ECO:0000256" key="10">
    <source>
        <dbReference type="ARBA" id="ARBA00023098"/>
    </source>
</evidence>
<dbReference type="InterPro" id="IPR015424">
    <property type="entry name" value="PyrdxlP-dep_Trfase"/>
</dbReference>
<dbReference type="AlphaFoldDB" id="A0A226ERZ7"/>
<dbReference type="Gene3D" id="6.10.140.2150">
    <property type="match status" value="1"/>
</dbReference>
<comment type="similarity">
    <text evidence="13">Belongs to the group II decarboxylase family. Sphingosine-1-phosphate lyase subfamily.</text>
</comment>
<evidence type="ECO:0000256" key="1">
    <source>
        <dbReference type="ARBA" id="ARBA00001933"/>
    </source>
</evidence>
<dbReference type="SUPFAM" id="SSF53383">
    <property type="entry name" value="PLP-dependent transferases"/>
    <property type="match status" value="1"/>
</dbReference>
<dbReference type="GO" id="GO:0008117">
    <property type="term" value="F:sphinganine-1-phosphate aldolase activity"/>
    <property type="evidence" value="ECO:0007669"/>
    <property type="project" value="UniProtKB-EC"/>
</dbReference>
<dbReference type="InterPro" id="IPR015422">
    <property type="entry name" value="PyrdxlP-dep_Trfase_small"/>
</dbReference>
<keyword evidence="6" id="KW-0256">Endoplasmic reticulum</keyword>
<feature type="modified residue" description="N6-(pyridoxal phosphate)lysine" evidence="16">
    <location>
        <position position="361"/>
    </location>
</feature>
<dbReference type="InterPro" id="IPR050477">
    <property type="entry name" value="GrpII_AminoAcid_Decarb"/>
</dbReference>
<comment type="pathway">
    <text evidence="4">Sphingolipid metabolism.</text>
</comment>
<dbReference type="PANTHER" id="PTHR42735">
    <property type="match status" value="1"/>
</dbReference>
<reference evidence="19 20" key="1">
    <citation type="submission" date="2015-12" db="EMBL/GenBank/DDBJ databases">
        <title>The genome of Folsomia candida.</title>
        <authorList>
            <person name="Faddeeva A."/>
            <person name="Derks M.F."/>
            <person name="Anvar Y."/>
            <person name="Smit S."/>
            <person name="Van Straalen N."/>
            <person name="Roelofs D."/>
        </authorList>
    </citation>
    <scope>NUCLEOTIDE SEQUENCE [LARGE SCALE GENOMIC DNA]</scope>
    <source>
        <strain evidence="19 20">VU population</strain>
        <tissue evidence="19">Whole body</tissue>
    </source>
</reference>
<dbReference type="InterPro" id="IPR015421">
    <property type="entry name" value="PyrdxlP-dep_Trfase_major"/>
</dbReference>
<evidence type="ECO:0000256" key="3">
    <source>
        <dbReference type="ARBA" id="ARBA00004760"/>
    </source>
</evidence>
<dbReference type="Pfam" id="PF00282">
    <property type="entry name" value="Pyridoxal_deC"/>
    <property type="match status" value="1"/>
</dbReference>
<gene>
    <name evidence="19" type="ORF">Fcan01_04508</name>
</gene>
<evidence type="ECO:0000256" key="5">
    <source>
        <dbReference type="ARBA" id="ARBA00022692"/>
    </source>
</evidence>
<dbReference type="GO" id="GO:0030149">
    <property type="term" value="P:sphingolipid catabolic process"/>
    <property type="evidence" value="ECO:0007669"/>
    <property type="project" value="TreeGrafter"/>
</dbReference>
<keyword evidence="10" id="KW-0443">Lipid metabolism</keyword>
<dbReference type="GO" id="GO:0019752">
    <property type="term" value="P:carboxylic acid metabolic process"/>
    <property type="evidence" value="ECO:0007669"/>
    <property type="project" value="InterPro"/>
</dbReference>
<evidence type="ECO:0000256" key="8">
    <source>
        <dbReference type="ARBA" id="ARBA00022919"/>
    </source>
</evidence>
<organism evidence="19 20">
    <name type="scientific">Folsomia candida</name>
    <name type="common">Springtail</name>
    <dbReference type="NCBI Taxonomy" id="158441"/>
    <lineage>
        <taxon>Eukaryota</taxon>
        <taxon>Metazoa</taxon>
        <taxon>Ecdysozoa</taxon>
        <taxon>Arthropoda</taxon>
        <taxon>Hexapoda</taxon>
        <taxon>Collembola</taxon>
        <taxon>Entomobryomorpha</taxon>
        <taxon>Isotomoidea</taxon>
        <taxon>Isotomidae</taxon>
        <taxon>Proisotominae</taxon>
        <taxon>Folsomia</taxon>
    </lineage>
</organism>
<evidence type="ECO:0000256" key="17">
    <source>
        <dbReference type="RuleBase" id="RU000382"/>
    </source>
</evidence>
<dbReference type="EMBL" id="LNIX01000002">
    <property type="protein sequence ID" value="OXA59561.1"/>
    <property type="molecule type" value="Genomic_DNA"/>
</dbReference>
<feature type="region of interest" description="Disordered" evidence="18">
    <location>
        <begin position="569"/>
        <end position="594"/>
    </location>
</feature>
<keyword evidence="7 16" id="KW-0663">Pyridoxal phosphate</keyword>
<proteinExistence type="inferred from homology"/>
<dbReference type="Gene3D" id="3.40.640.10">
    <property type="entry name" value="Type I PLP-dependent aspartate aminotransferase-like (Major domain)"/>
    <property type="match status" value="1"/>
</dbReference>
<keyword evidence="9" id="KW-1133">Transmembrane helix</keyword>
<feature type="compositionally biased region" description="Basic and acidic residues" evidence="18">
    <location>
        <begin position="577"/>
        <end position="586"/>
    </location>
</feature>
<dbReference type="FunFam" id="3.40.640.10:FF:000020">
    <property type="entry name" value="sphingosine-1-phosphate lyase 1"/>
    <property type="match status" value="1"/>
</dbReference>
<comment type="caution">
    <text evidence="19">The sequence shown here is derived from an EMBL/GenBank/DDBJ whole genome shotgun (WGS) entry which is preliminary data.</text>
</comment>